<proteinExistence type="predicted"/>
<reference evidence="1" key="2">
    <citation type="submission" date="2022-01" db="EMBL/GenBank/DDBJ databases">
        <authorList>
            <person name="Yamashiro T."/>
            <person name="Shiraishi A."/>
            <person name="Satake H."/>
            <person name="Nakayama K."/>
        </authorList>
    </citation>
    <scope>NUCLEOTIDE SEQUENCE</scope>
</reference>
<dbReference type="EMBL" id="BQNB010011470">
    <property type="protein sequence ID" value="GJS90989.1"/>
    <property type="molecule type" value="Genomic_DNA"/>
</dbReference>
<evidence type="ECO:0000313" key="1">
    <source>
        <dbReference type="EMBL" id="GJS90989.1"/>
    </source>
</evidence>
<keyword evidence="2" id="KW-1185">Reference proteome</keyword>
<protein>
    <submittedName>
        <fullName evidence="1">Uncharacterized protein</fullName>
    </submittedName>
</protein>
<organism evidence="1 2">
    <name type="scientific">Tanacetum coccineum</name>
    <dbReference type="NCBI Taxonomy" id="301880"/>
    <lineage>
        <taxon>Eukaryota</taxon>
        <taxon>Viridiplantae</taxon>
        <taxon>Streptophyta</taxon>
        <taxon>Embryophyta</taxon>
        <taxon>Tracheophyta</taxon>
        <taxon>Spermatophyta</taxon>
        <taxon>Magnoliopsida</taxon>
        <taxon>eudicotyledons</taxon>
        <taxon>Gunneridae</taxon>
        <taxon>Pentapetalae</taxon>
        <taxon>asterids</taxon>
        <taxon>campanulids</taxon>
        <taxon>Asterales</taxon>
        <taxon>Asteraceae</taxon>
        <taxon>Asteroideae</taxon>
        <taxon>Anthemideae</taxon>
        <taxon>Anthemidinae</taxon>
        <taxon>Tanacetum</taxon>
    </lineage>
</organism>
<gene>
    <name evidence="1" type="ORF">Tco_0773625</name>
</gene>
<evidence type="ECO:0000313" key="2">
    <source>
        <dbReference type="Proteomes" id="UP001151760"/>
    </source>
</evidence>
<comment type="caution">
    <text evidence="1">The sequence shown here is derived from an EMBL/GenBank/DDBJ whole genome shotgun (WGS) entry which is preliminary data.</text>
</comment>
<accession>A0ABQ4ZLE2</accession>
<reference evidence="1" key="1">
    <citation type="journal article" date="2022" name="Int. J. Mol. Sci.">
        <title>Draft Genome of Tanacetum Coccineum: Genomic Comparison of Closely Related Tanacetum-Family Plants.</title>
        <authorList>
            <person name="Yamashiro T."/>
            <person name="Shiraishi A."/>
            <person name="Nakayama K."/>
            <person name="Satake H."/>
        </authorList>
    </citation>
    <scope>NUCLEOTIDE SEQUENCE</scope>
</reference>
<dbReference type="Proteomes" id="UP001151760">
    <property type="component" value="Unassembled WGS sequence"/>
</dbReference>
<name>A0ABQ4ZLE2_9ASTR</name>
<sequence length="98" mass="11001">MSLIDCAFEWIVVAVTPSCPAGLRYDNEKLDLKFNLTISIFIVKTLELLGVLANITMSYTCVGDLDRLLVELDDVQQVFGKGMRPNVIFFDLLDLESI</sequence>